<feature type="transmembrane region" description="Helical" evidence="1">
    <location>
        <begin position="28"/>
        <end position="52"/>
    </location>
</feature>
<protein>
    <submittedName>
        <fullName evidence="2">Uncharacterized protein</fullName>
    </submittedName>
</protein>
<evidence type="ECO:0000313" key="3">
    <source>
        <dbReference type="Proteomes" id="UP000070371"/>
    </source>
</evidence>
<sequence>MILGYLIIGMLLGTIAAAISLFLGSSVLLALAVYSGVGSLCMLILAVFLYSWRTVIEGQTKINNATESRWQSL</sequence>
<keyword evidence="1" id="KW-0812">Transmembrane</keyword>
<dbReference type="EMBL" id="CP014327">
    <property type="protein sequence ID" value="AML52580.1"/>
    <property type="molecule type" value="Genomic_DNA"/>
</dbReference>
<dbReference type="AlphaFoldDB" id="A0A126V2S5"/>
<gene>
    <name evidence="2" type="ORF">RC74_16055</name>
</gene>
<name>A0A126V2S5_9RHOB</name>
<reference evidence="2 3" key="1">
    <citation type="submission" date="2016-02" db="EMBL/GenBank/DDBJ databases">
        <title>Complete genome sequence of Halocynthiibacter arcticus PAMC 20958t from arctic marine sediment.</title>
        <authorList>
            <person name="Lee Y.M."/>
            <person name="Baek K."/>
            <person name="Lee H.K."/>
            <person name="Shin S.C."/>
        </authorList>
    </citation>
    <scope>NUCLEOTIDE SEQUENCE [LARGE SCALE GENOMIC DNA]</scope>
    <source>
        <strain evidence="2">PAMC 20958</strain>
    </source>
</reference>
<organism evidence="2 3">
    <name type="scientific">Falsihalocynthiibacter arcticus</name>
    <dbReference type="NCBI Taxonomy" id="1579316"/>
    <lineage>
        <taxon>Bacteria</taxon>
        <taxon>Pseudomonadati</taxon>
        <taxon>Pseudomonadota</taxon>
        <taxon>Alphaproteobacteria</taxon>
        <taxon>Rhodobacterales</taxon>
        <taxon>Roseobacteraceae</taxon>
        <taxon>Falsihalocynthiibacter</taxon>
    </lineage>
</organism>
<evidence type="ECO:0000256" key="1">
    <source>
        <dbReference type="SAM" id="Phobius"/>
    </source>
</evidence>
<proteinExistence type="predicted"/>
<dbReference type="KEGG" id="hat:RC74_16055"/>
<keyword evidence="1" id="KW-0472">Membrane</keyword>
<accession>A0A126V2S5</accession>
<keyword evidence="1" id="KW-1133">Transmembrane helix</keyword>
<dbReference type="Proteomes" id="UP000070371">
    <property type="component" value="Chromosome"/>
</dbReference>
<keyword evidence="3" id="KW-1185">Reference proteome</keyword>
<evidence type="ECO:0000313" key="2">
    <source>
        <dbReference type="EMBL" id="AML52580.1"/>
    </source>
</evidence>